<gene>
    <name evidence="3" type="ORF">IAA07_04845</name>
</gene>
<protein>
    <submittedName>
        <fullName evidence="3">DUF5050 domain-containing protein</fullName>
    </submittedName>
</protein>
<feature type="transmembrane region" description="Helical" evidence="2">
    <location>
        <begin position="142"/>
        <end position="164"/>
    </location>
</feature>
<organism evidence="3 4">
    <name type="scientific">Candidatus Lachnoclostridium stercoravium</name>
    <dbReference type="NCBI Taxonomy" id="2838633"/>
    <lineage>
        <taxon>Bacteria</taxon>
        <taxon>Bacillati</taxon>
        <taxon>Bacillota</taxon>
        <taxon>Clostridia</taxon>
        <taxon>Lachnospirales</taxon>
        <taxon>Lachnospiraceae</taxon>
    </lineage>
</organism>
<evidence type="ECO:0000313" key="3">
    <source>
        <dbReference type="EMBL" id="HJA70895.1"/>
    </source>
</evidence>
<reference evidence="3" key="2">
    <citation type="submission" date="2021-04" db="EMBL/GenBank/DDBJ databases">
        <authorList>
            <person name="Gilroy R."/>
        </authorList>
    </citation>
    <scope>NUCLEOTIDE SEQUENCE</scope>
    <source>
        <strain evidence="3">CHK178-16964</strain>
    </source>
</reference>
<keyword evidence="2" id="KW-0812">Transmembrane</keyword>
<proteinExistence type="predicted"/>
<accession>A0A9D2HHI4</accession>
<reference evidence="3" key="1">
    <citation type="journal article" date="2021" name="PeerJ">
        <title>Extensive microbial diversity within the chicken gut microbiome revealed by metagenomics and culture.</title>
        <authorList>
            <person name="Gilroy R."/>
            <person name="Ravi A."/>
            <person name="Getino M."/>
            <person name="Pursley I."/>
            <person name="Horton D.L."/>
            <person name="Alikhan N.F."/>
            <person name="Baker D."/>
            <person name="Gharbi K."/>
            <person name="Hall N."/>
            <person name="Watson M."/>
            <person name="Adriaenssens E.M."/>
            <person name="Foster-Nyarko E."/>
            <person name="Jarju S."/>
            <person name="Secka A."/>
            <person name="Antonio M."/>
            <person name="Oren A."/>
            <person name="Chaudhuri R.R."/>
            <person name="La Ragione R."/>
            <person name="Hildebrand F."/>
            <person name="Pallen M.J."/>
        </authorList>
    </citation>
    <scope>NUCLEOTIDE SEQUENCE</scope>
    <source>
        <strain evidence="3">CHK178-16964</strain>
    </source>
</reference>
<keyword evidence="2" id="KW-1133">Transmembrane helix</keyword>
<evidence type="ECO:0000256" key="2">
    <source>
        <dbReference type="SAM" id="Phobius"/>
    </source>
</evidence>
<evidence type="ECO:0000313" key="4">
    <source>
        <dbReference type="Proteomes" id="UP000823900"/>
    </source>
</evidence>
<dbReference type="Proteomes" id="UP000823900">
    <property type="component" value="Unassembled WGS sequence"/>
</dbReference>
<dbReference type="AlphaFoldDB" id="A0A9D2HHI4"/>
<evidence type="ECO:0000256" key="1">
    <source>
        <dbReference type="SAM" id="MobiDB-lite"/>
    </source>
</evidence>
<feature type="region of interest" description="Disordered" evidence="1">
    <location>
        <begin position="175"/>
        <end position="205"/>
    </location>
</feature>
<keyword evidence="2" id="KW-0472">Membrane</keyword>
<sequence>MEYNEMLKNAVLQAKKGDVEGFETFYILTYQNVYQTILKMGHSDKQAEELMETLYVSAYGRIEQAPLDHLEEWLKELLYELGAEEPEGEGLGEDVLISSLSEEKSATIFLKIEERFGILPNEEPEAADLWESGEQEGDRRSFFRIIISLVSAVCIVAVVCICLWKKEEDVFSSKAPQEKVNLEETQASEAESIEHTGSEETEEEKETVTVHLADQEFVLDMKGNLISSKREEEQYHLPVQSDGGYTYYLCDDPGLEGTLLRVYENDPERYELIDENVKDYVLMDNVIYYVKDGMIQHKDTEISYGKRDFTYHLEIKGDGFYMVNEIGQLSGSGTTSMEQDGLIYYLDNGYVQSVEESACWYNGIRYALEDRDQDGMDELCWYSQTDSGILVKEGYWIDSFCLVGDWIYYSAFEQRDPDNHYYSRVYRIRPDGSAQELVRDLFQGNITHMYYSQEKGKIYGEYMPDPYYRYYGNIVSLSLSGTLVILNDTQARSQYQTSGNDVLRFVGVSGSNIYCYWYDCQWTRGETARVMWIKPLILQD</sequence>
<dbReference type="EMBL" id="DWZA01000043">
    <property type="protein sequence ID" value="HJA70895.1"/>
    <property type="molecule type" value="Genomic_DNA"/>
</dbReference>
<comment type="caution">
    <text evidence="3">The sequence shown here is derived from an EMBL/GenBank/DDBJ whole genome shotgun (WGS) entry which is preliminary data.</text>
</comment>
<name>A0A9D2HHI4_9FIRM</name>
<dbReference type="Gene3D" id="1.10.1740.10">
    <property type="match status" value="1"/>
</dbReference>